<evidence type="ECO:0000313" key="2">
    <source>
        <dbReference type="Proteomes" id="UP000440716"/>
    </source>
</evidence>
<evidence type="ECO:0000313" key="1">
    <source>
        <dbReference type="EMBL" id="MVA59269.1"/>
    </source>
</evidence>
<dbReference type="EMBL" id="WPHU01000016">
    <property type="protein sequence ID" value="MVA59269.1"/>
    <property type="molecule type" value="Genomic_DNA"/>
</dbReference>
<protein>
    <submittedName>
        <fullName evidence="1">Uncharacterized protein</fullName>
    </submittedName>
</protein>
<gene>
    <name evidence="1" type="ORF">GOZ88_24525</name>
</gene>
<dbReference type="Proteomes" id="UP000440716">
    <property type="component" value="Unassembled WGS sequence"/>
</dbReference>
<sequence length="237" mass="26319">MLVLPQKDFRGKLLSFDEFYDLVIIGMVGLSDGLMTNTQPALSGGMVNYKRVAENLGLVYEPGWIDAVGRALENQGEAIATHDTPPDSEEDDGHWVYLNSGITRIGELLSEKYYSTGDFQLDYDEFRDVLLFELGGMAQDRITEDGRSAAGSELVSYNLATVADHLNLFYEAGWIERIASEWLSDGIVVAAPQGSVSAVSAPLDWVYFEACCVCEKVSSFIWRFAWQMMDLLVATKL</sequence>
<accession>A0A7K1RMZ4</accession>
<reference evidence="1 2" key="1">
    <citation type="submission" date="2019-12" db="EMBL/GenBank/DDBJ databases">
        <title>Whole-genome sequencing of Allorhizobium vitis.</title>
        <authorList>
            <person name="Gan H.M."/>
            <person name="Szegedi E."/>
            <person name="Burr T."/>
            <person name="Savka M.A."/>
        </authorList>
    </citation>
    <scope>NUCLEOTIDE SEQUENCE [LARGE SCALE GENOMIC DNA]</scope>
    <source>
        <strain evidence="1 2">CG415</strain>
    </source>
</reference>
<name>A0A7K1RMZ4_AGRVI</name>
<feature type="non-terminal residue" evidence="1">
    <location>
        <position position="237"/>
    </location>
</feature>
<organism evidence="1 2">
    <name type="scientific">Agrobacterium vitis</name>
    <name type="common">Rhizobium vitis</name>
    <dbReference type="NCBI Taxonomy" id="373"/>
    <lineage>
        <taxon>Bacteria</taxon>
        <taxon>Pseudomonadati</taxon>
        <taxon>Pseudomonadota</taxon>
        <taxon>Alphaproteobacteria</taxon>
        <taxon>Hyphomicrobiales</taxon>
        <taxon>Rhizobiaceae</taxon>
        <taxon>Rhizobium/Agrobacterium group</taxon>
        <taxon>Agrobacterium</taxon>
    </lineage>
</organism>
<proteinExistence type="predicted"/>
<comment type="caution">
    <text evidence="1">The sequence shown here is derived from an EMBL/GenBank/DDBJ whole genome shotgun (WGS) entry which is preliminary data.</text>
</comment>
<dbReference type="AlphaFoldDB" id="A0A7K1RMZ4"/>
<dbReference type="RefSeq" id="WP_197433947.1">
    <property type="nucleotide sequence ID" value="NZ_WPHU01000016.1"/>
</dbReference>